<proteinExistence type="predicted"/>
<dbReference type="NCBIfam" id="NF047389">
    <property type="entry name" value="ATPase_Sll1717"/>
    <property type="match status" value="1"/>
</dbReference>
<sequence>MKKHVYYYFNGFFLLLKLNYSMNAITALLKTDFGNPDGLYDSNLENYFFDNEYWRKIVREHAYFVIGRKGTGKSAIYNWIKNREAENGMIISNLSFKSFPFQKLLNLSNDDFSRPNQYQSIWKYIILSEFAKQIVLDAQNNTHSHYSELNDFVKYKFGKNLKDLHTKITTSTNKTEFGLQFKGFGPKQASEESMQLGDEIENISEINSRLEDLILDNLAETQRSYLIQFDQLDDNYTLYIDNKKYFESLISLFKVIYSLNSLILGCNKNSKVIAYLRSDIYNQFSSNDPDSAKFDYHTYKLNWTIINKNDWNNPPLLQLINIRIENSVSELTGKGSFNYIFNKRFIKLRENRKPIDPFRYIIHRTFHRPRDLVQFCIKIKEQADIMNRLDVSTIMAAEKEYSSWLIDELKNEIAPIIPSTDTLFALLRTVGTETFNSNYFKRKYFETGNKNINKSPEALLRYLYDLGIVSNIQFGKNGASLYSIIRNEKSKFDPKMKAVIHSGILKGLYTY</sequence>
<dbReference type="AlphaFoldDB" id="A0AA48HXI6"/>
<dbReference type="InterPro" id="IPR059206">
    <property type="entry name" value="Sll1717-like"/>
</dbReference>
<dbReference type="EMBL" id="AP027268">
    <property type="protein sequence ID" value="BDW91906.1"/>
    <property type="molecule type" value="Genomic_DNA"/>
</dbReference>
<protein>
    <submittedName>
        <fullName evidence="1">Uncharacterized protein</fullName>
    </submittedName>
</protein>
<organism evidence="1 2">
    <name type="scientific">Flagellimonas marinaquae</name>
    <dbReference type="NCBI Taxonomy" id="254955"/>
    <lineage>
        <taxon>Bacteria</taxon>
        <taxon>Pseudomonadati</taxon>
        <taxon>Bacteroidota</taxon>
        <taxon>Flavobacteriia</taxon>
        <taxon>Flavobacteriales</taxon>
        <taxon>Flavobacteriaceae</taxon>
        <taxon>Flagellimonas</taxon>
    </lineage>
</organism>
<evidence type="ECO:0000313" key="1">
    <source>
        <dbReference type="EMBL" id="BDW91906.1"/>
    </source>
</evidence>
<gene>
    <name evidence="1" type="ORF">MACH07_07380</name>
</gene>
<accession>A0AA48HXI6</accession>
<name>A0AA48HXI6_9FLAO</name>
<evidence type="ECO:0000313" key="2">
    <source>
        <dbReference type="Proteomes" id="UP001330184"/>
    </source>
</evidence>
<keyword evidence="2" id="KW-1185">Reference proteome</keyword>
<dbReference type="Proteomes" id="UP001330184">
    <property type="component" value="Chromosome"/>
</dbReference>
<reference evidence="1 2" key="1">
    <citation type="submission" date="2023-01" db="EMBL/GenBank/DDBJ databases">
        <title>Complete genome sequence of Muricauda aquimarina strain IFOP_LL357.</title>
        <authorList>
            <person name="Gajardo G."/>
            <person name="Ueki S."/>
            <person name="Maruyama F."/>
        </authorList>
    </citation>
    <scope>NUCLEOTIDE SEQUENCE [LARGE SCALE GENOMIC DNA]</scope>
    <source>
        <strain evidence="1 2">IFOP_LL357</strain>
    </source>
</reference>